<evidence type="ECO:0000313" key="4">
    <source>
        <dbReference type="Proteomes" id="UP000030185"/>
    </source>
</evidence>
<dbReference type="InterPro" id="IPR027823">
    <property type="entry name" value="DUF4468"/>
</dbReference>
<dbReference type="eggNOG" id="ENOG5034BWN">
    <property type="taxonomic scope" value="Bacteria"/>
</dbReference>
<dbReference type="AlphaFoldDB" id="A0A098LI86"/>
<evidence type="ECO:0000259" key="2">
    <source>
        <dbReference type="Pfam" id="PF14730"/>
    </source>
</evidence>
<dbReference type="EMBL" id="BBLT01000007">
    <property type="protein sequence ID" value="GAL86177.1"/>
    <property type="molecule type" value="Genomic_DNA"/>
</dbReference>
<feature type="signal peptide" evidence="1">
    <location>
        <begin position="1"/>
        <end position="19"/>
    </location>
</feature>
<reference evidence="3 4" key="1">
    <citation type="submission" date="2014-09" db="EMBL/GenBank/DDBJ databases">
        <title>Sporocytophaga myxococcoides PG-01 genome sequencing.</title>
        <authorList>
            <person name="Liu L."/>
            <person name="Gao P.J."/>
            <person name="Chen G.J."/>
            <person name="Wang L.S."/>
        </authorList>
    </citation>
    <scope>NUCLEOTIDE SEQUENCE [LARGE SCALE GENOMIC DNA]</scope>
    <source>
        <strain evidence="3 4">PG-01</strain>
    </source>
</reference>
<keyword evidence="1" id="KW-0732">Signal</keyword>
<protein>
    <recommendedName>
        <fullName evidence="2">DUF4468 domain-containing protein</fullName>
    </recommendedName>
</protein>
<gene>
    <name evidence="3" type="ORF">MYP_3406</name>
</gene>
<feature type="chain" id="PRO_5001944672" description="DUF4468 domain-containing protein" evidence="1">
    <location>
        <begin position="20"/>
        <end position="176"/>
    </location>
</feature>
<dbReference type="STRING" id="153721.MYP_3406"/>
<comment type="caution">
    <text evidence="3">The sequence shown here is derived from an EMBL/GenBank/DDBJ whole genome shotgun (WGS) entry which is preliminary data.</text>
</comment>
<evidence type="ECO:0000313" key="3">
    <source>
        <dbReference type="EMBL" id="GAL86177.1"/>
    </source>
</evidence>
<name>A0A098LI86_9BACT</name>
<proteinExistence type="predicted"/>
<keyword evidence="4" id="KW-1185">Reference proteome</keyword>
<dbReference type="OrthoDB" id="948446at2"/>
<dbReference type="Proteomes" id="UP000030185">
    <property type="component" value="Unassembled WGS sequence"/>
</dbReference>
<evidence type="ECO:0000256" key="1">
    <source>
        <dbReference type="SAM" id="SignalP"/>
    </source>
</evidence>
<dbReference type="Pfam" id="PF14730">
    <property type="entry name" value="DUF4468"/>
    <property type="match status" value="1"/>
</dbReference>
<sequence>MRTKILLFLLALFPAVTFAQSFPTDPETKKFTFQETVNVDSLSKDLIYERSKEWMGKFYNSTSLDFDNKETGKISKEGTFNVLITYDFKYKTDYVLTYNISIFQKPGKYKYTITDFMIYDSKNGAKTAQSLEAFYAKMRSQSKGDFVNKVNAEVNKTIENLKSYMITGQKKNEEDW</sequence>
<accession>A0A098LI86</accession>
<dbReference type="Gene3D" id="3.30.530.80">
    <property type="match status" value="1"/>
</dbReference>
<feature type="domain" description="DUF4468" evidence="2">
    <location>
        <begin position="33"/>
        <end position="117"/>
    </location>
</feature>
<dbReference type="RefSeq" id="WP_052430282.1">
    <property type="nucleotide sequence ID" value="NZ_BBLT01000007.1"/>
</dbReference>
<organism evidence="3 4">
    <name type="scientific">Sporocytophaga myxococcoides</name>
    <dbReference type="NCBI Taxonomy" id="153721"/>
    <lineage>
        <taxon>Bacteria</taxon>
        <taxon>Pseudomonadati</taxon>
        <taxon>Bacteroidota</taxon>
        <taxon>Cytophagia</taxon>
        <taxon>Cytophagales</taxon>
        <taxon>Cytophagaceae</taxon>
        <taxon>Sporocytophaga</taxon>
    </lineage>
</organism>